<comment type="caution">
    <text evidence="1">The sequence shown here is derived from an EMBL/GenBank/DDBJ whole genome shotgun (WGS) entry which is preliminary data.</text>
</comment>
<gene>
    <name evidence="1" type="ORF">GIB67_003150</name>
</gene>
<protein>
    <submittedName>
        <fullName evidence="1">Uncharacterized protein</fullName>
    </submittedName>
</protein>
<evidence type="ECO:0000313" key="1">
    <source>
        <dbReference type="EMBL" id="KAF6162604.1"/>
    </source>
</evidence>
<accession>A0A7J7N6F0</accession>
<name>A0A7J7N6F0_9MAGN</name>
<dbReference type="Proteomes" id="UP000541444">
    <property type="component" value="Unassembled WGS sequence"/>
</dbReference>
<organism evidence="1 2">
    <name type="scientific">Kingdonia uniflora</name>
    <dbReference type="NCBI Taxonomy" id="39325"/>
    <lineage>
        <taxon>Eukaryota</taxon>
        <taxon>Viridiplantae</taxon>
        <taxon>Streptophyta</taxon>
        <taxon>Embryophyta</taxon>
        <taxon>Tracheophyta</taxon>
        <taxon>Spermatophyta</taxon>
        <taxon>Magnoliopsida</taxon>
        <taxon>Ranunculales</taxon>
        <taxon>Circaeasteraceae</taxon>
        <taxon>Kingdonia</taxon>
    </lineage>
</organism>
<reference evidence="1 2" key="1">
    <citation type="journal article" date="2020" name="IScience">
        <title>Genome Sequencing of the Endangered Kingdonia uniflora (Circaeasteraceae, Ranunculales) Reveals Potential Mechanisms of Evolutionary Specialization.</title>
        <authorList>
            <person name="Sun Y."/>
            <person name="Deng T."/>
            <person name="Zhang A."/>
            <person name="Moore M.J."/>
            <person name="Landis J.B."/>
            <person name="Lin N."/>
            <person name="Zhang H."/>
            <person name="Zhang X."/>
            <person name="Huang J."/>
            <person name="Zhang X."/>
            <person name="Sun H."/>
            <person name="Wang H."/>
        </authorList>
    </citation>
    <scope>NUCLEOTIDE SEQUENCE [LARGE SCALE GENOMIC DNA]</scope>
    <source>
        <strain evidence="1">TB1705</strain>
        <tissue evidence="1">Leaf</tissue>
    </source>
</reference>
<proteinExistence type="predicted"/>
<keyword evidence="2" id="KW-1185">Reference proteome</keyword>
<evidence type="ECO:0000313" key="2">
    <source>
        <dbReference type="Proteomes" id="UP000541444"/>
    </source>
</evidence>
<dbReference type="AlphaFoldDB" id="A0A7J7N6F0"/>
<dbReference type="EMBL" id="JACGCM010001019">
    <property type="protein sequence ID" value="KAF6162604.1"/>
    <property type="molecule type" value="Genomic_DNA"/>
</dbReference>
<sequence length="60" mass="7048">MYAKFINRHGEGITYFKRSSIWREIQVAEQLVGPHMGWVIGDGDVIDLWRDCWATDIPLR</sequence>